<protein>
    <submittedName>
        <fullName evidence="1">Uncharacterized protein</fullName>
    </submittedName>
</protein>
<feature type="non-terminal residue" evidence="1">
    <location>
        <position position="35"/>
    </location>
</feature>
<dbReference type="Proteomes" id="UP000595140">
    <property type="component" value="Unassembled WGS sequence"/>
</dbReference>
<evidence type="ECO:0000313" key="2">
    <source>
        <dbReference type="Proteomes" id="UP000595140"/>
    </source>
</evidence>
<accession>A0A484NMQ1</accession>
<sequence length="35" mass="3702">MQVDGTGCLVPEVFTDLILALKGMVSMPSKAGFMD</sequence>
<reference evidence="1 2" key="1">
    <citation type="submission" date="2018-04" db="EMBL/GenBank/DDBJ databases">
        <authorList>
            <person name="Vogel A."/>
        </authorList>
    </citation>
    <scope>NUCLEOTIDE SEQUENCE [LARGE SCALE GENOMIC DNA]</scope>
</reference>
<organism evidence="1 2">
    <name type="scientific">Cuscuta campestris</name>
    <dbReference type="NCBI Taxonomy" id="132261"/>
    <lineage>
        <taxon>Eukaryota</taxon>
        <taxon>Viridiplantae</taxon>
        <taxon>Streptophyta</taxon>
        <taxon>Embryophyta</taxon>
        <taxon>Tracheophyta</taxon>
        <taxon>Spermatophyta</taxon>
        <taxon>Magnoliopsida</taxon>
        <taxon>eudicotyledons</taxon>
        <taxon>Gunneridae</taxon>
        <taxon>Pentapetalae</taxon>
        <taxon>asterids</taxon>
        <taxon>lamiids</taxon>
        <taxon>Solanales</taxon>
        <taxon>Convolvulaceae</taxon>
        <taxon>Cuscuteae</taxon>
        <taxon>Cuscuta</taxon>
        <taxon>Cuscuta subgen. Grammica</taxon>
        <taxon>Cuscuta sect. Cleistogrammica</taxon>
    </lineage>
</organism>
<gene>
    <name evidence="1" type="ORF">CCAM_LOCUS44226</name>
</gene>
<dbReference type="AlphaFoldDB" id="A0A484NMQ1"/>
<dbReference type="EMBL" id="OOIL02006822">
    <property type="protein sequence ID" value="VFR02451.1"/>
    <property type="molecule type" value="Genomic_DNA"/>
</dbReference>
<name>A0A484NMQ1_9ASTE</name>
<evidence type="ECO:0000313" key="1">
    <source>
        <dbReference type="EMBL" id="VFR02451.1"/>
    </source>
</evidence>
<proteinExistence type="predicted"/>
<keyword evidence="2" id="KW-1185">Reference proteome</keyword>